<dbReference type="PANTHER" id="PTHR44591:SF3">
    <property type="entry name" value="RESPONSE REGULATORY DOMAIN-CONTAINING PROTEIN"/>
    <property type="match status" value="1"/>
</dbReference>
<dbReference type="SMART" id="SM00448">
    <property type="entry name" value="REC"/>
    <property type="match status" value="1"/>
</dbReference>
<dbReference type="Pfam" id="PF00072">
    <property type="entry name" value="Response_reg"/>
    <property type="match status" value="1"/>
</dbReference>
<keyword evidence="5" id="KW-1185">Reference proteome</keyword>
<gene>
    <name evidence="4" type="ORF">MNR06_08110</name>
</gene>
<dbReference type="Proteomes" id="UP000830116">
    <property type="component" value="Chromosome"/>
</dbReference>
<organism evidence="4 5">
    <name type="scientific">Bdellovibrio reynosensis</name>
    <dbReference type="NCBI Taxonomy" id="2835041"/>
    <lineage>
        <taxon>Bacteria</taxon>
        <taxon>Pseudomonadati</taxon>
        <taxon>Bdellovibrionota</taxon>
        <taxon>Bdellovibrionia</taxon>
        <taxon>Bdellovibrionales</taxon>
        <taxon>Pseudobdellovibrionaceae</taxon>
        <taxon>Bdellovibrio</taxon>
    </lineage>
</organism>
<evidence type="ECO:0000259" key="3">
    <source>
        <dbReference type="PROSITE" id="PS50110"/>
    </source>
</evidence>
<accession>A0ABY4CD66</accession>
<proteinExistence type="predicted"/>
<feature type="domain" description="Response regulatory" evidence="3">
    <location>
        <begin position="3"/>
        <end position="119"/>
    </location>
</feature>
<evidence type="ECO:0000256" key="2">
    <source>
        <dbReference type="PROSITE-ProRule" id="PRU00169"/>
    </source>
</evidence>
<dbReference type="InterPro" id="IPR011006">
    <property type="entry name" value="CheY-like_superfamily"/>
</dbReference>
<dbReference type="PROSITE" id="PS50110">
    <property type="entry name" value="RESPONSE_REGULATORY"/>
    <property type="match status" value="1"/>
</dbReference>
<reference evidence="4" key="1">
    <citation type="submission" date="2022-03" db="EMBL/GenBank/DDBJ databases">
        <title>Genome Identification and Characterization of new species Bdellovibrio reynosense LBG001 sp. nov. from a Mexico soil sample.</title>
        <authorList>
            <person name="Camilli A."/>
            <person name="Ajao Y."/>
            <person name="Guo X."/>
        </authorList>
    </citation>
    <scope>NUCLEOTIDE SEQUENCE</scope>
    <source>
        <strain evidence="4">LBG001</strain>
    </source>
</reference>
<dbReference type="RefSeq" id="WP_243540735.1">
    <property type="nucleotide sequence ID" value="NZ_CP093442.1"/>
</dbReference>
<dbReference type="InterPro" id="IPR050595">
    <property type="entry name" value="Bact_response_regulator"/>
</dbReference>
<dbReference type="Gene3D" id="3.40.50.2300">
    <property type="match status" value="1"/>
</dbReference>
<dbReference type="InterPro" id="IPR001789">
    <property type="entry name" value="Sig_transdc_resp-reg_receiver"/>
</dbReference>
<evidence type="ECO:0000313" key="5">
    <source>
        <dbReference type="Proteomes" id="UP000830116"/>
    </source>
</evidence>
<feature type="modified residue" description="4-aspartylphosphate" evidence="2">
    <location>
        <position position="52"/>
    </location>
</feature>
<sequence>MANILMVDDDPVILKIVEAALVKAGHSVVLAIDGFAAIDKLQNEIFDLVISDINMPNLSGFDLIATIKKEQRFNQIPTMLLTGLREKKDVERALRSGVDDYLIKPIDHDILLAKVEALLSKRSDHSFKDTPVKFSGTWEIFFDLIGISEQGLTFLSPLSIPLNKKFKIQSDLFTHIGIQTPTLRVASCAQGGDHTTSFLVKTVFIGLSESEHHKIRRWVMANAPRIHKAS</sequence>
<name>A0ABY4CD66_9BACT</name>
<protein>
    <submittedName>
        <fullName evidence="4">Response regulator transcription factor</fullName>
    </submittedName>
</protein>
<dbReference type="PANTHER" id="PTHR44591">
    <property type="entry name" value="STRESS RESPONSE REGULATOR PROTEIN 1"/>
    <property type="match status" value="1"/>
</dbReference>
<dbReference type="SUPFAM" id="SSF52172">
    <property type="entry name" value="CheY-like"/>
    <property type="match status" value="1"/>
</dbReference>
<evidence type="ECO:0000256" key="1">
    <source>
        <dbReference type="ARBA" id="ARBA00022553"/>
    </source>
</evidence>
<dbReference type="CDD" id="cd17574">
    <property type="entry name" value="REC_OmpR"/>
    <property type="match status" value="1"/>
</dbReference>
<keyword evidence="1 2" id="KW-0597">Phosphoprotein</keyword>
<evidence type="ECO:0000313" key="4">
    <source>
        <dbReference type="EMBL" id="UOF02916.1"/>
    </source>
</evidence>
<dbReference type="EMBL" id="CP093442">
    <property type="protein sequence ID" value="UOF02916.1"/>
    <property type="molecule type" value="Genomic_DNA"/>
</dbReference>